<protein>
    <recommendedName>
        <fullName evidence="2">J domain-containing protein</fullName>
    </recommendedName>
</protein>
<dbReference type="InterPro" id="IPR036869">
    <property type="entry name" value="J_dom_sf"/>
</dbReference>
<evidence type="ECO:0000313" key="4">
    <source>
        <dbReference type="Proteomes" id="UP000177690"/>
    </source>
</evidence>
<dbReference type="Proteomes" id="UP000177690">
    <property type="component" value="Unassembled WGS sequence"/>
</dbReference>
<dbReference type="InterPro" id="IPR001623">
    <property type="entry name" value="DnaJ_domain"/>
</dbReference>
<dbReference type="GO" id="GO:0051082">
    <property type="term" value="F:unfolded protein binding"/>
    <property type="evidence" value="ECO:0007669"/>
    <property type="project" value="InterPro"/>
</dbReference>
<dbReference type="Gene3D" id="2.60.260.20">
    <property type="entry name" value="Urease metallochaperone UreE, N-terminal domain"/>
    <property type="match status" value="1"/>
</dbReference>
<dbReference type="Pfam" id="PF01556">
    <property type="entry name" value="DnaJ_C"/>
    <property type="match status" value="1"/>
</dbReference>
<feature type="domain" description="J" evidence="2">
    <location>
        <begin position="4"/>
        <end position="63"/>
    </location>
</feature>
<dbReference type="PRINTS" id="PR00625">
    <property type="entry name" value="JDOMAIN"/>
</dbReference>
<dbReference type="GO" id="GO:0005737">
    <property type="term" value="C:cytoplasm"/>
    <property type="evidence" value="ECO:0007669"/>
    <property type="project" value="TreeGrafter"/>
</dbReference>
<dbReference type="PANTHER" id="PTHR43096:SF52">
    <property type="entry name" value="DNAJ HOMOLOG 1, MITOCHONDRIAL-RELATED"/>
    <property type="match status" value="1"/>
</dbReference>
<dbReference type="STRING" id="1798409.A3I24_03525"/>
<name>A0A1G1ZSQ5_9BACT</name>
<gene>
    <name evidence="3" type="ORF">A3I24_03525</name>
</gene>
<proteinExistence type="predicted"/>
<dbReference type="EMBL" id="MHJL01000035">
    <property type="protein sequence ID" value="OGY66790.1"/>
    <property type="molecule type" value="Genomic_DNA"/>
</dbReference>
<dbReference type="Gene3D" id="1.10.287.110">
    <property type="entry name" value="DnaJ domain"/>
    <property type="match status" value="1"/>
</dbReference>
<sequence>MAKDYYTILGIQLGASQEEIQRAYENIVYNPSINQSRETMIDIEEAYTVLSEPELRSQYDQIYKIKPNLLRNFDGLDVSRASQKFTMPKSDMVHKNFVGSGLGELEESLAENIFETIQNIFSDVAKLSGDGKLAGLATSRAGEDILVDLRLSPKEALVGGYKALEYNCFIECSECLKFKLNKDFGLCPKCKGEKRIKVLRRVEVKIPSKVKNGTLLKIKEEGSCGRSGVLRGDLLVKVLISKK</sequence>
<evidence type="ECO:0000259" key="2">
    <source>
        <dbReference type="PROSITE" id="PS50076"/>
    </source>
</evidence>
<keyword evidence="1" id="KW-0143">Chaperone</keyword>
<dbReference type="InterPro" id="IPR008971">
    <property type="entry name" value="HSP40/DnaJ_pept-bd"/>
</dbReference>
<dbReference type="SUPFAM" id="SSF49493">
    <property type="entry name" value="HSP40/DnaJ peptide-binding domain"/>
    <property type="match status" value="1"/>
</dbReference>
<dbReference type="AlphaFoldDB" id="A0A1G1ZSQ5"/>
<dbReference type="PANTHER" id="PTHR43096">
    <property type="entry name" value="DNAJ HOMOLOG 1, MITOCHONDRIAL-RELATED"/>
    <property type="match status" value="1"/>
</dbReference>
<organism evidence="3 4">
    <name type="scientific">Candidatus Harrisonbacteria bacterium RIFCSPLOWO2_02_FULL_41_13b</name>
    <dbReference type="NCBI Taxonomy" id="1798409"/>
    <lineage>
        <taxon>Bacteria</taxon>
        <taxon>Candidatus Harrisoniibacteriota</taxon>
    </lineage>
</organism>
<dbReference type="Pfam" id="PF00226">
    <property type="entry name" value="DnaJ"/>
    <property type="match status" value="1"/>
</dbReference>
<reference evidence="3 4" key="1">
    <citation type="journal article" date="2016" name="Nat. Commun.">
        <title>Thousands of microbial genomes shed light on interconnected biogeochemical processes in an aquifer system.</title>
        <authorList>
            <person name="Anantharaman K."/>
            <person name="Brown C.T."/>
            <person name="Hug L.A."/>
            <person name="Sharon I."/>
            <person name="Castelle C.J."/>
            <person name="Probst A.J."/>
            <person name="Thomas B.C."/>
            <person name="Singh A."/>
            <person name="Wilkins M.J."/>
            <person name="Karaoz U."/>
            <person name="Brodie E.L."/>
            <person name="Williams K.H."/>
            <person name="Hubbard S.S."/>
            <person name="Banfield J.F."/>
        </authorList>
    </citation>
    <scope>NUCLEOTIDE SEQUENCE [LARGE SCALE GENOMIC DNA]</scope>
</reference>
<accession>A0A1G1ZSQ5</accession>
<dbReference type="SUPFAM" id="SSF46565">
    <property type="entry name" value="Chaperone J-domain"/>
    <property type="match status" value="1"/>
</dbReference>
<dbReference type="GO" id="GO:0042026">
    <property type="term" value="P:protein refolding"/>
    <property type="evidence" value="ECO:0007669"/>
    <property type="project" value="TreeGrafter"/>
</dbReference>
<dbReference type="InterPro" id="IPR002939">
    <property type="entry name" value="DnaJ_C"/>
</dbReference>
<evidence type="ECO:0000313" key="3">
    <source>
        <dbReference type="EMBL" id="OGY66790.1"/>
    </source>
</evidence>
<dbReference type="CDD" id="cd06257">
    <property type="entry name" value="DnaJ"/>
    <property type="match status" value="1"/>
</dbReference>
<dbReference type="SMART" id="SM00271">
    <property type="entry name" value="DnaJ"/>
    <property type="match status" value="1"/>
</dbReference>
<evidence type="ECO:0000256" key="1">
    <source>
        <dbReference type="ARBA" id="ARBA00023186"/>
    </source>
</evidence>
<comment type="caution">
    <text evidence="3">The sequence shown here is derived from an EMBL/GenBank/DDBJ whole genome shotgun (WGS) entry which is preliminary data.</text>
</comment>
<dbReference type="PROSITE" id="PS50076">
    <property type="entry name" value="DNAJ_2"/>
    <property type="match status" value="1"/>
</dbReference>